<name>A0ABV5G8V2_9MICC</name>
<comment type="caution">
    <text evidence="2">The sequence shown here is derived from an EMBL/GenBank/DDBJ whole genome shotgun (WGS) entry which is preliminary data.</text>
</comment>
<reference evidence="2 3" key="1">
    <citation type="submission" date="2024-09" db="EMBL/GenBank/DDBJ databases">
        <authorList>
            <person name="Sun Q."/>
            <person name="Mori K."/>
        </authorList>
    </citation>
    <scope>NUCLEOTIDE SEQUENCE [LARGE SCALE GENOMIC DNA]</scope>
    <source>
        <strain evidence="2 3">CCM 7609</strain>
    </source>
</reference>
<dbReference type="Proteomes" id="UP001589575">
    <property type="component" value="Unassembled WGS sequence"/>
</dbReference>
<dbReference type="EMBL" id="JBHMFI010000023">
    <property type="protein sequence ID" value="MFB9075321.1"/>
    <property type="molecule type" value="Genomic_DNA"/>
</dbReference>
<evidence type="ECO:0000313" key="2">
    <source>
        <dbReference type="EMBL" id="MFB9075321.1"/>
    </source>
</evidence>
<accession>A0ABV5G8V2</accession>
<organism evidence="2 3">
    <name type="scientific">Citricoccus parietis</name>
    <dbReference type="NCBI Taxonomy" id="592307"/>
    <lineage>
        <taxon>Bacteria</taxon>
        <taxon>Bacillati</taxon>
        <taxon>Actinomycetota</taxon>
        <taxon>Actinomycetes</taxon>
        <taxon>Micrococcales</taxon>
        <taxon>Micrococcaceae</taxon>
        <taxon>Citricoccus</taxon>
    </lineage>
</organism>
<evidence type="ECO:0000313" key="1">
    <source>
        <dbReference type="EMBL" id="MFB9075115.1"/>
    </source>
</evidence>
<dbReference type="EMBL" id="JBHMFI010000014">
    <property type="protein sequence ID" value="MFB9075115.1"/>
    <property type="molecule type" value="Genomic_DNA"/>
</dbReference>
<proteinExistence type="predicted"/>
<sequence>MLIEDLGSRPKEFGTLLEVGRVAFLDGQLSPLAHSAAGRPGCCLRHRFRYYLFVMAA</sequence>
<keyword evidence="3" id="KW-1185">Reference proteome</keyword>
<protein>
    <submittedName>
        <fullName evidence="2">Uncharacterized protein</fullName>
    </submittedName>
</protein>
<evidence type="ECO:0000313" key="3">
    <source>
        <dbReference type="Proteomes" id="UP001589575"/>
    </source>
</evidence>
<gene>
    <name evidence="1" type="ORF">ACFFX0_29630</name>
    <name evidence="2" type="ORF">ACFFX0_30785</name>
</gene>